<dbReference type="AlphaFoldDB" id="A0A016WU58"/>
<proteinExistence type="predicted"/>
<protein>
    <submittedName>
        <fullName evidence="1">Uncharacterized protein</fullName>
    </submittedName>
</protein>
<accession>A0A016WU58</accession>
<evidence type="ECO:0000313" key="2">
    <source>
        <dbReference type="Proteomes" id="UP000024635"/>
    </source>
</evidence>
<sequence>MTTKENATCIALSEQSMYRRLALVETIDGLCVQFHGVAGAESRRDPFDPFPRPVVSVQQTKSVPAPRSAPCLRSFGVHCV</sequence>
<gene>
    <name evidence="1" type="primary">Acey_s0502.g2617</name>
    <name evidence="1" type="ORF">Y032_0502g2617</name>
</gene>
<keyword evidence="2" id="KW-1185">Reference proteome</keyword>
<evidence type="ECO:0000313" key="1">
    <source>
        <dbReference type="EMBL" id="EYC43121.1"/>
    </source>
</evidence>
<dbReference type="EMBL" id="JARK01000102">
    <property type="protein sequence ID" value="EYC43121.1"/>
    <property type="molecule type" value="Genomic_DNA"/>
</dbReference>
<organism evidence="1 2">
    <name type="scientific">Ancylostoma ceylanicum</name>
    <dbReference type="NCBI Taxonomy" id="53326"/>
    <lineage>
        <taxon>Eukaryota</taxon>
        <taxon>Metazoa</taxon>
        <taxon>Ecdysozoa</taxon>
        <taxon>Nematoda</taxon>
        <taxon>Chromadorea</taxon>
        <taxon>Rhabditida</taxon>
        <taxon>Rhabditina</taxon>
        <taxon>Rhabditomorpha</taxon>
        <taxon>Strongyloidea</taxon>
        <taxon>Ancylostomatidae</taxon>
        <taxon>Ancylostomatinae</taxon>
        <taxon>Ancylostoma</taxon>
    </lineage>
</organism>
<reference evidence="2" key="1">
    <citation type="journal article" date="2015" name="Nat. Genet.">
        <title>The genome and transcriptome of the zoonotic hookworm Ancylostoma ceylanicum identify infection-specific gene families.</title>
        <authorList>
            <person name="Schwarz E.M."/>
            <person name="Hu Y."/>
            <person name="Antoshechkin I."/>
            <person name="Miller M.M."/>
            <person name="Sternberg P.W."/>
            <person name="Aroian R.V."/>
        </authorList>
    </citation>
    <scope>NUCLEOTIDE SEQUENCE</scope>
    <source>
        <strain evidence="2">HY135</strain>
    </source>
</reference>
<dbReference type="Proteomes" id="UP000024635">
    <property type="component" value="Unassembled WGS sequence"/>
</dbReference>
<comment type="caution">
    <text evidence="1">The sequence shown here is derived from an EMBL/GenBank/DDBJ whole genome shotgun (WGS) entry which is preliminary data.</text>
</comment>
<name>A0A016WU58_9BILA</name>